<dbReference type="AlphaFoldDB" id="A0A9W8RMZ7"/>
<keyword evidence="4" id="KW-0175">Coiled coil</keyword>
<evidence type="ECO:0000256" key="2">
    <source>
        <dbReference type="ARBA" id="ARBA00023043"/>
    </source>
</evidence>
<evidence type="ECO:0008006" key="7">
    <source>
        <dbReference type="Google" id="ProtNLM"/>
    </source>
</evidence>
<keyword evidence="6" id="KW-1185">Reference proteome</keyword>
<dbReference type="InterPro" id="IPR036770">
    <property type="entry name" value="Ankyrin_rpt-contain_sf"/>
</dbReference>
<evidence type="ECO:0000256" key="3">
    <source>
        <dbReference type="PROSITE-ProRule" id="PRU00023"/>
    </source>
</evidence>
<keyword evidence="1" id="KW-0677">Repeat</keyword>
<gene>
    <name evidence="5" type="ORF">NW762_012087</name>
</gene>
<feature type="repeat" description="ANK" evidence="3">
    <location>
        <begin position="255"/>
        <end position="287"/>
    </location>
</feature>
<comment type="caution">
    <text evidence="5">The sequence shown here is derived from an EMBL/GenBank/DDBJ whole genome shotgun (WGS) entry which is preliminary data.</text>
</comment>
<dbReference type="SUPFAM" id="SSF48403">
    <property type="entry name" value="Ankyrin repeat"/>
    <property type="match status" value="2"/>
</dbReference>
<dbReference type="PROSITE" id="PS50088">
    <property type="entry name" value="ANK_REPEAT"/>
    <property type="match status" value="3"/>
</dbReference>
<dbReference type="OrthoDB" id="195446at2759"/>
<evidence type="ECO:0000256" key="4">
    <source>
        <dbReference type="SAM" id="Coils"/>
    </source>
</evidence>
<dbReference type="Gene3D" id="1.25.40.20">
    <property type="entry name" value="Ankyrin repeat-containing domain"/>
    <property type="match status" value="2"/>
</dbReference>
<organism evidence="5 6">
    <name type="scientific">Fusarium torreyae</name>
    <dbReference type="NCBI Taxonomy" id="1237075"/>
    <lineage>
        <taxon>Eukaryota</taxon>
        <taxon>Fungi</taxon>
        <taxon>Dikarya</taxon>
        <taxon>Ascomycota</taxon>
        <taxon>Pezizomycotina</taxon>
        <taxon>Sordariomycetes</taxon>
        <taxon>Hypocreomycetidae</taxon>
        <taxon>Hypocreales</taxon>
        <taxon>Nectriaceae</taxon>
        <taxon>Fusarium</taxon>
    </lineage>
</organism>
<dbReference type="Pfam" id="PF00023">
    <property type="entry name" value="Ank"/>
    <property type="match status" value="2"/>
</dbReference>
<keyword evidence="2 3" id="KW-0040">ANK repeat</keyword>
<feature type="coiled-coil region" evidence="4">
    <location>
        <begin position="75"/>
        <end position="102"/>
    </location>
</feature>
<evidence type="ECO:0000313" key="5">
    <source>
        <dbReference type="EMBL" id="KAJ4249746.1"/>
    </source>
</evidence>
<protein>
    <recommendedName>
        <fullName evidence="7">Ankyrin repeat protein</fullName>
    </recommendedName>
</protein>
<dbReference type="EMBL" id="JAOQAZ010000032">
    <property type="protein sequence ID" value="KAJ4249746.1"/>
    <property type="molecule type" value="Genomic_DNA"/>
</dbReference>
<proteinExistence type="predicted"/>
<sequence>MDPLSITTTILTLGTVLTELNKITTRYANASRTLVLIKSNCDQSITLLNHFAGLLEQRRNLIPPIVDSDDFLRLQKLLVKGCNELKQDIKELREQIEEFTTCDTRGELLLNHIKLFTKLRPFEQAHTAIEKRLKDFQDQRSSWDSDNIMTLQRRLSEPHIVYSRPSMSSASAQSSPVILDPRVRESRKNSLLDAVHAGDLGAARRILKYPGVDLNDPLMFDGDSPIIQLAVSTGRTGMVELLLQYNAEISSQNSEGRTALHIAVKNKADDMVDFLLGHNADPQVPDVHGHTPLWYGAGGKCTDRSFRALLRAHNHTGIDEPCGKSDDQLPTPLWAAAVAGHLSRATELIRQGANVDIRDIKGRTLLHQTGWPISAPLTNLLLTYEADPWVMDYVDNRLPLHRAAEQGEMDTAVKILSKMVEKRPYSRDQVANYQDGQGYTPLMCAARSGCLPLVRYFVQVWKADFTLQQDHGNDSFYLACARGHTTVAVYLLGAGAKLCRANKEGNTPLHTAATHGHEETVRLLLDLGADTHAESKTISSSWNLQRAEESKEFQPLVTPGEAARLAGYTMISNVIDRYEQNNLSVNWKLDMEAADALS</sequence>
<dbReference type="SMART" id="SM00248">
    <property type="entry name" value="ANK"/>
    <property type="match status" value="8"/>
</dbReference>
<dbReference type="PANTHER" id="PTHR24173">
    <property type="entry name" value="ANKYRIN REPEAT CONTAINING"/>
    <property type="match status" value="1"/>
</dbReference>
<evidence type="ECO:0000313" key="6">
    <source>
        <dbReference type="Proteomes" id="UP001152049"/>
    </source>
</evidence>
<dbReference type="Proteomes" id="UP001152049">
    <property type="component" value="Unassembled WGS sequence"/>
</dbReference>
<dbReference type="PROSITE" id="PS50297">
    <property type="entry name" value="ANK_REP_REGION"/>
    <property type="match status" value="2"/>
</dbReference>
<dbReference type="InterPro" id="IPR002110">
    <property type="entry name" value="Ankyrin_rpt"/>
</dbReference>
<evidence type="ECO:0000256" key="1">
    <source>
        <dbReference type="ARBA" id="ARBA00022737"/>
    </source>
</evidence>
<accession>A0A9W8RMZ7</accession>
<feature type="repeat" description="ANK" evidence="3">
    <location>
        <begin position="328"/>
        <end position="360"/>
    </location>
</feature>
<name>A0A9W8RMZ7_9HYPO</name>
<reference evidence="5" key="1">
    <citation type="submission" date="2022-09" db="EMBL/GenBank/DDBJ databases">
        <title>Fusarium specimens isolated from Avocado Roots.</title>
        <authorList>
            <person name="Stajich J."/>
            <person name="Roper C."/>
            <person name="Heimlech-Rivalta G."/>
        </authorList>
    </citation>
    <scope>NUCLEOTIDE SEQUENCE</scope>
    <source>
        <strain evidence="5">CF00136</strain>
    </source>
</reference>
<feature type="repeat" description="ANK" evidence="3">
    <location>
        <begin position="504"/>
        <end position="536"/>
    </location>
</feature>
<dbReference type="Pfam" id="PF12796">
    <property type="entry name" value="Ank_2"/>
    <property type="match status" value="2"/>
</dbReference>
<dbReference type="PANTHER" id="PTHR24173:SF74">
    <property type="entry name" value="ANKYRIN REPEAT DOMAIN-CONTAINING PROTEIN 16"/>
    <property type="match status" value="1"/>
</dbReference>